<keyword evidence="3" id="KW-1185">Reference proteome</keyword>
<feature type="compositionally biased region" description="Polar residues" evidence="1">
    <location>
        <begin position="434"/>
        <end position="454"/>
    </location>
</feature>
<dbReference type="PROSITE" id="PS51257">
    <property type="entry name" value="PROKAR_LIPOPROTEIN"/>
    <property type="match status" value="1"/>
</dbReference>
<dbReference type="RefSeq" id="WP_034711544.1">
    <property type="nucleotide sequence ID" value="NZ_JPRH01000004.1"/>
</dbReference>
<evidence type="ECO:0000313" key="2">
    <source>
        <dbReference type="EMBL" id="KFF12366.1"/>
    </source>
</evidence>
<dbReference type="Proteomes" id="UP000028705">
    <property type="component" value="Unassembled WGS sequence"/>
</dbReference>
<feature type="region of interest" description="Disordered" evidence="1">
    <location>
        <begin position="426"/>
        <end position="454"/>
    </location>
</feature>
<dbReference type="AlphaFoldDB" id="A0A086A6Q2"/>
<gene>
    <name evidence="2" type="ORF">IW15_12485</name>
</gene>
<dbReference type="SUPFAM" id="SSF49478">
    <property type="entry name" value="Cna protein B-type domain"/>
    <property type="match status" value="1"/>
</dbReference>
<dbReference type="STRING" id="445961.IW15_12485"/>
<dbReference type="Pfam" id="PF16215">
    <property type="entry name" value="DUF4876"/>
    <property type="match status" value="1"/>
</dbReference>
<evidence type="ECO:0000313" key="3">
    <source>
        <dbReference type="Proteomes" id="UP000028705"/>
    </source>
</evidence>
<dbReference type="InterPro" id="IPR013783">
    <property type="entry name" value="Ig-like_fold"/>
</dbReference>
<evidence type="ECO:0000256" key="1">
    <source>
        <dbReference type="SAM" id="MobiDB-lite"/>
    </source>
</evidence>
<evidence type="ECO:0008006" key="4">
    <source>
        <dbReference type="Google" id="ProtNLM"/>
    </source>
</evidence>
<dbReference type="InterPro" id="IPR032627">
    <property type="entry name" value="DUF4876"/>
</dbReference>
<name>A0A086A6Q2_9FLAO</name>
<dbReference type="OrthoDB" id="1409865at2"/>
<dbReference type="Gene3D" id="2.60.40.10">
    <property type="entry name" value="Immunoglobulins"/>
    <property type="match status" value="1"/>
</dbReference>
<reference evidence="2 3" key="1">
    <citation type="submission" date="2014-07" db="EMBL/GenBank/DDBJ databases">
        <title>Genome of Chryseobacterium soli DSM 19298.</title>
        <authorList>
            <person name="Stropko S.J."/>
            <person name="Pipes S.E."/>
            <person name="Newman J."/>
        </authorList>
    </citation>
    <scope>NUCLEOTIDE SEQUENCE [LARGE SCALE GENOMIC DNA]</scope>
    <source>
        <strain evidence="2 3">DSM 19298</strain>
    </source>
</reference>
<sequence>MKQLLSFLTIMLLLISCRDDDFGGNGANLQPTSFRVEVKYDSNYGSLHAKNATVVLTNNNSGDTYTQTSDANGFANFESVIPGTYKVTVAKKMLASEFNTTFGYSAPVSEISFNGIQENATINVNVQTTFIELKGARIGDLLIKQISYSGSNAIQGAGFRDQFIELYNNSNEVIYADGLYIAQLYGKVNTATNNSYSQANGQYDWSKSIGMTLGSAANTDYVYADYVIRIPGNGSQYPIFPGESMVIAQTGINHKAPLVDNTGSPITVQNPGLTVDLSTSDFEVYLGNFNLSVGEPVYKFDIQNPAVKDMEIAYWGRPGYSNGNNDLIFDTLGRDSFVIFRTDKFSLLPNYADPSFAAITSSTKFYVQIPNSTIIDGVELQHYNPNSQRPKMLNASIDASSVACDASFNSQAVIRKTKEEITLPNGSKRKVLEDTNNSANDFVKQTANPRGFQQ</sequence>
<protein>
    <recommendedName>
        <fullName evidence="4">DUF4876 domain-containing protein</fullName>
    </recommendedName>
</protein>
<proteinExistence type="predicted"/>
<comment type="caution">
    <text evidence="2">The sequence shown here is derived from an EMBL/GenBank/DDBJ whole genome shotgun (WGS) entry which is preliminary data.</text>
</comment>
<dbReference type="EMBL" id="JPRH01000004">
    <property type="protein sequence ID" value="KFF12366.1"/>
    <property type="molecule type" value="Genomic_DNA"/>
</dbReference>
<dbReference type="eggNOG" id="ENOG502Z8M1">
    <property type="taxonomic scope" value="Bacteria"/>
</dbReference>
<organism evidence="2 3">
    <name type="scientific">Chryseobacterium soli</name>
    <dbReference type="NCBI Taxonomy" id="445961"/>
    <lineage>
        <taxon>Bacteria</taxon>
        <taxon>Pseudomonadati</taxon>
        <taxon>Bacteroidota</taxon>
        <taxon>Flavobacteriia</taxon>
        <taxon>Flavobacteriales</taxon>
        <taxon>Weeksellaceae</taxon>
        <taxon>Chryseobacterium group</taxon>
        <taxon>Chryseobacterium</taxon>
    </lineage>
</organism>
<accession>A0A086A6Q2</accession>